<sequence>MKKLFFSALLLTVFSLNLHAQIQVGVRGGTYWSTLRGRSAVRDGSLGPGFVVGIPIQLSLTGHWHIRLDPSVIQKGWQSKVDYTTALGQPAGTGKWCNSMKWLNFHC</sequence>
<keyword evidence="1" id="KW-0732">Signal</keyword>
<dbReference type="OrthoDB" id="1007524at2"/>
<protein>
    <recommendedName>
        <fullName evidence="4">PorT family protein</fullName>
    </recommendedName>
</protein>
<organism evidence="2 3">
    <name type="scientific">Larkinella knui</name>
    <dbReference type="NCBI Taxonomy" id="2025310"/>
    <lineage>
        <taxon>Bacteria</taxon>
        <taxon>Pseudomonadati</taxon>
        <taxon>Bacteroidota</taxon>
        <taxon>Cytophagia</taxon>
        <taxon>Cytophagales</taxon>
        <taxon>Spirosomataceae</taxon>
        <taxon>Larkinella</taxon>
    </lineage>
</organism>
<evidence type="ECO:0000256" key="1">
    <source>
        <dbReference type="SAM" id="SignalP"/>
    </source>
</evidence>
<comment type="caution">
    <text evidence="2">The sequence shown here is derived from an EMBL/GenBank/DDBJ whole genome shotgun (WGS) entry which is preliminary data.</text>
</comment>
<gene>
    <name evidence="2" type="ORF">EHT87_24610</name>
</gene>
<dbReference type="RefSeq" id="WP_124909320.1">
    <property type="nucleotide sequence ID" value="NZ_RQJP01000005.1"/>
</dbReference>
<dbReference type="Proteomes" id="UP000274271">
    <property type="component" value="Unassembled WGS sequence"/>
</dbReference>
<feature type="chain" id="PRO_5018272398" description="PorT family protein" evidence="1">
    <location>
        <begin position="21"/>
        <end position="107"/>
    </location>
</feature>
<feature type="signal peptide" evidence="1">
    <location>
        <begin position="1"/>
        <end position="20"/>
    </location>
</feature>
<evidence type="ECO:0008006" key="4">
    <source>
        <dbReference type="Google" id="ProtNLM"/>
    </source>
</evidence>
<keyword evidence="3" id="KW-1185">Reference proteome</keyword>
<evidence type="ECO:0000313" key="2">
    <source>
        <dbReference type="EMBL" id="RRB11653.1"/>
    </source>
</evidence>
<dbReference type="AlphaFoldDB" id="A0A3P1CE79"/>
<accession>A0A3P1CE79</accession>
<proteinExistence type="predicted"/>
<dbReference type="EMBL" id="RQJP01000005">
    <property type="protein sequence ID" value="RRB11653.1"/>
    <property type="molecule type" value="Genomic_DNA"/>
</dbReference>
<name>A0A3P1CE79_9BACT</name>
<evidence type="ECO:0000313" key="3">
    <source>
        <dbReference type="Proteomes" id="UP000274271"/>
    </source>
</evidence>
<reference evidence="2 3" key="1">
    <citation type="submission" date="2018-11" db="EMBL/GenBank/DDBJ databases">
        <authorList>
            <person name="Zhou Z."/>
            <person name="Wang G."/>
        </authorList>
    </citation>
    <scope>NUCLEOTIDE SEQUENCE [LARGE SCALE GENOMIC DNA]</scope>
    <source>
        <strain evidence="2 3">KCTC42998</strain>
    </source>
</reference>